<dbReference type="EMBL" id="VSFF01000016">
    <property type="protein sequence ID" value="TYC08680.1"/>
    <property type="molecule type" value="Genomic_DNA"/>
</dbReference>
<accession>A0A5D0TTB5</accession>
<sequence length="110" mass="12021">MWTPPVWTPPVWTPPVWTPPVWTPPVWMPPVWMPPAWAGTAGPQQITATSPASKAGTADRKPPARPVARRPWSARRRAGRRGRIGHRCGAGSVRVMRLFRSRGSSGRGGG</sequence>
<dbReference type="AlphaFoldDB" id="A0A5D0TTB5"/>
<organism evidence="2 3">
    <name type="scientific">Actinomadura syzygii</name>
    <dbReference type="NCBI Taxonomy" id="1427538"/>
    <lineage>
        <taxon>Bacteria</taxon>
        <taxon>Bacillati</taxon>
        <taxon>Actinomycetota</taxon>
        <taxon>Actinomycetes</taxon>
        <taxon>Streptosporangiales</taxon>
        <taxon>Thermomonosporaceae</taxon>
        <taxon>Actinomadura</taxon>
    </lineage>
</organism>
<evidence type="ECO:0000313" key="2">
    <source>
        <dbReference type="EMBL" id="TYC08680.1"/>
    </source>
</evidence>
<feature type="region of interest" description="Disordered" evidence="1">
    <location>
        <begin position="39"/>
        <end position="89"/>
    </location>
</feature>
<evidence type="ECO:0000256" key="1">
    <source>
        <dbReference type="SAM" id="MobiDB-lite"/>
    </source>
</evidence>
<reference evidence="2 3" key="1">
    <citation type="submission" date="2019-08" db="EMBL/GenBank/DDBJ databases">
        <title>Actinomadura sp. nov. CYP1-5 isolated from mountain soil.</title>
        <authorList>
            <person name="Songsumanus A."/>
            <person name="Kuncharoen N."/>
            <person name="Kudo T."/>
            <person name="Yuki M."/>
            <person name="Igarashi Y."/>
            <person name="Tanasupawat S."/>
        </authorList>
    </citation>
    <scope>NUCLEOTIDE SEQUENCE [LARGE SCALE GENOMIC DNA]</scope>
    <source>
        <strain evidence="2 3">GKU157</strain>
    </source>
</reference>
<proteinExistence type="predicted"/>
<name>A0A5D0TTB5_9ACTN</name>
<keyword evidence="3" id="KW-1185">Reference proteome</keyword>
<feature type="compositionally biased region" description="Polar residues" evidence="1">
    <location>
        <begin position="42"/>
        <end position="52"/>
    </location>
</feature>
<comment type="caution">
    <text evidence="2">The sequence shown here is derived from an EMBL/GenBank/DDBJ whole genome shotgun (WGS) entry which is preliminary data.</text>
</comment>
<evidence type="ECO:0000313" key="3">
    <source>
        <dbReference type="Proteomes" id="UP000322634"/>
    </source>
</evidence>
<protein>
    <submittedName>
        <fullName evidence="2">Uncharacterized protein</fullName>
    </submittedName>
</protein>
<feature type="compositionally biased region" description="Basic residues" evidence="1">
    <location>
        <begin position="72"/>
        <end position="86"/>
    </location>
</feature>
<dbReference type="Proteomes" id="UP000322634">
    <property type="component" value="Unassembled WGS sequence"/>
</dbReference>
<gene>
    <name evidence="2" type="ORF">FXF65_38010</name>
</gene>